<dbReference type="InterPro" id="IPR011009">
    <property type="entry name" value="Kinase-like_dom_sf"/>
</dbReference>
<evidence type="ECO:0000313" key="6">
    <source>
        <dbReference type="Proteomes" id="UP001596447"/>
    </source>
</evidence>
<name>A0ABD5Z8E0_9EURY</name>
<dbReference type="Proteomes" id="UP001596447">
    <property type="component" value="Unassembled WGS sequence"/>
</dbReference>
<evidence type="ECO:0000259" key="4">
    <source>
        <dbReference type="PROSITE" id="PS50011"/>
    </source>
</evidence>
<protein>
    <submittedName>
        <fullName evidence="5">ABC1 kinase family protein</fullName>
    </submittedName>
</protein>
<dbReference type="CDD" id="cd05121">
    <property type="entry name" value="ABC1_ADCK3-like"/>
    <property type="match status" value="1"/>
</dbReference>
<gene>
    <name evidence="5" type="ORF">ACFQJ9_19185</name>
</gene>
<dbReference type="PANTHER" id="PTHR10566">
    <property type="entry name" value="CHAPERONE-ACTIVITY OF BC1 COMPLEX CABC1 -RELATED"/>
    <property type="match status" value="1"/>
</dbReference>
<dbReference type="GO" id="GO:0016301">
    <property type="term" value="F:kinase activity"/>
    <property type="evidence" value="ECO:0007669"/>
    <property type="project" value="UniProtKB-KW"/>
</dbReference>
<dbReference type="Pfam" id="PF03109">
    <property type="entry name" value="ABC1"/>
    <property type="match status" value="1"/>
</dbReference>
<comment type="caution">
    <text evidence="5">The sequence shown here is derived from an EMBL/GenBank/DDBJ whole genome shotgun (WGS) entry which is preliminary data.</text>
</comment>
<keyword evidence="3" id="KW-0812">Transmembrane</keyword>
<proteinExistence type="inferred from homology"/>
<keyword evidence="6" id="KW-1185">Reference proteome</keyword>
<keyword evidence="3" id="KW-1133">Transmembrane helix</keyword>
<dbReference type="InterPro" id="IPR000719">
    <property type="entry name" value="Prot_kinase_dom"/>
</dbReference>
<feature type="compositionally biased region" description="Basic and acidic residues" evidence="2">
    <location>
        <begin position="548"/>
        <end position="563"/>
    </location>
</feature>
<dbReference type="InterPro" id="IPR004147">
    <property type="entry name" value="ABC1_dom"/>
</dbReference>
<dbReference type="Gene3D" id="1.10.510.10">
    <property type="entry name" value="Transferase(Phosphotransferase) domain 1"/>
    <property type="match status" value="1"/>
</dbReference>
<dbReference type="InterPro" id="IPR050154">
    <property type="entry name" value="UbiB_kinase"/>
</dbReference>
<dbReference type="PANTHER" id="PTHR10566:SF113">
    <property type="entry name" value="PROTEIN ACTIVITY OF BC1 COMPLEX KINASE 7, CHLOROPLASTIC"/>
    <property type="match status" value="1"/>
</dbReference>
<feature type="transmembrane region" description="Helical" evidence="3">
    <location>
        <begin position="511"/>
        <end position="529"/>
    </location>
</feature>
<keyword evidence="3" id="KW-0472">Membrane</keyword>
<evidence type="ECO:0000313" key="5">
    <source>
        <dbReference type="EMBL" id="MFC7201502.1"/>
    </source>
</evidence>
<keyword evidence="5" id="KW-0808">Transferase</keyword>
<dbReference type="EMBL" id="JBHTAR010000011">
    <property type="protein sequence ID" value="MFC7201502.1"/>
    <property type="molecule type" value="Genomic_DNA"/>
</dbReference>
<dbReference type="AlphaFoldDB" id="A0ABD5Z8E0"/>
<feature type="domain" description="Protein kinase" evidence="4">
    <location>
        <begin position="117"/>
        <end position="449"/>
    </location>
</feature>
<reference evidence="5 6" key="1">
    <citation type="journal article" date="2019" name="Int. J. Syst. Evol. Microbiol.">
        <title>The Global Catalogue of Microorganisms (GCM) 10K type strain sequencing project: providing services to taxonomists for standard genome sequencing and annotation.</title>
        <authorList>
            <consortium name="The Broad Institute Genomics Platform"/>
            <consortium name="The Broad Institute Genome Sequencing Center for Infectious Disease"/>
            <person name="Wu L."/>
            <person name="Ma J."/>
        </authorList>
    </citation>
    <scope>NUCLEOTIDE SEQUENCE [LARGE SCALE GENOMIC DNA]</scope>
    <source>
        <strain evidence="5 6">XZGYJ-43</strain>
    </source>
</reference>
<evidence type="ECO:0000256" key="1">
    <source>
        <dbReference type="ARBA" id="ARBA00009670"/>
    </source>
</evidence>
<evidence type="ECO:0000256" key="3">
    <source>
        <dbReference type="SAM" id="Phobius"/>
    </source>
</evidence>
<evidence type="ECO:0000256" key="2">
    <source>
        <dbReference type="SAM" id="MobiDB-lite"/>
    </source>
</evidence>
<keyword evidence="5" id="KW-0418">Kinase</keyword>
<dbReference type="SUPFAM" id="SSF56112">
    <property type="entry name" value="Protein kinase-like (PK-like)"/>
    <property type="match status" value="1"/>
</dbReference>
<feature type="region of interest" description="Disordered" evidence="2">
    <location>
        <begin position="543"/>
        <end position="563"/>
    </location>
</feature>
<comment type="similarity">
    <text evidence="1">Belongs to the protein kinase superfamily. ADCK protein kinase family.</text>
</comment>
<accession>A0ABD5Z8E0</accession>
<dbReference type="PROSITE" id="PS50011">
    <property type="entry name" value="PROTEIN_KINASE_DOM"/>
    <property type="match status" value="1"/>
</dbReference>
<feature type="transmembrane region" description="Helical" evidence="3">
    <location>
        <begin position="487"/>
        <end position="505"/>
    </location>
</feature>
<organism evidence="5 6">
    <name type="scientific">Halospeciosus flavus</name>
    <dbReference type="NCBI Taxonomy" id="3032283"/>
    <lineage>
        <taxon>Archaea</taxon>
        <taxon>Methanobacteriati</taxon>
        <taxon>Methanobacteriota</taxon>
        <taxon>Stenosarchaea group</taxon>
        <taxon>Halobacteria</taxon>
        <taxon>Halobacteriales</taxon>
        <taxon>Halobacteriaceae</taxon>
        <taxon>Halospeciosus</taxon>
    </lineage>
</organism>
<dbReference type="RefSeq" id="WP_279528246.1">
    <property type="nucleotide sequence ID" value="NZ_CP122312.1"/>
</dbReference>
<sequence length="563" mass="64000">MASLRAYRRFVLVVWQFFPLVWTFLRDRRRFLLFGGSRRVTEEMRLRRAKRLLDTLLTLGPTFIKLGQLLSTRPDVLPPEYVDVLSELQDRVPPAEWEGAREVLEDELGPVDEAFDDFERDPISGASLGQVYRAEYEGEPVAVKVRRPGVETLVEADLRVLRWTLPVVVQFVDEGRAFSLSNLADEFAKTIREEMNYEREARMLTEIQSNFADDPKICIPTVAEERSTERVLTMEYLPGTKITETEELDRMDVDRSAVAERLQRAYLRMIIDDGVFHADPHPGNLAVQADGSIVFYDFGMSGRVDEFVQEKIVDFYVAVADQDIDGILDALVEMGTLSPDADRATMAEVMELAIRDARGESIETYRVQQIVGKVEDTLYEFPLRLPSNLALVLRVATVVEGVCVTLDSDFDFISVATDYLTEQGYRERGVREFVDEKREQFGDAGEALVDVPPKLDDALERTNRDDLFVRVGVEDHEDVVDTLARRLVLALFTGVSGVAATLVFVLRPEALRVTLALVGVTALFAAWLYRSFRKRRGVRATPQFTRHNLQERERAGNEGERET</sequence>